<feature type="compositionally biased region" description="Basic and acidic residues" evidence="1">
    <location>
        <begin position="22"/>
        <end position="36"/>
    </location>
</feature>
<keyword evidence="3" id="KW-1185">Reference proteome</keyword>
<proteinExistence type="predicted"/>
<reference evidence="2 3" key="1">
    <citation type="journal article" date="2018" name="Front. Plant Sci.">
        <title>Red Clover (Trifolium pratense) and Zigzag Clover (T. medium) - A Picture of Genomic Similarities and Differences.</title>
        <authorList>
            <person name="Dluhosova J."/>
            <person name="Istvanek J."/>
            <person name="Nedelnik J."/>
            <person name="Repkova J."/>
        </authorList>
    </citation>
    <scope>NUCLEOTIDE SEQUENCE [LARGE SCALE GENOMIC DNA]</scope>
    <source>
        <strain evidence="3">cv. 10/8</strain>
        <tissue evidence="2">Leaf</tissue>
    </source>
</reference>
<evidence type="ECO:0000313" key="3">
    <source>
        <dbReference type="Proteomes" id="UP000265520"/>
    </source>
</evidence>
<evidence type="ECO:0000256" key="1">
    <source>
        <dbReference type="SAM" id="MobiDB-lite"/>
    </source>
</evidence>
<evidence type="ECO:0000313" key="2">
    <source>
        <dbReference type="EMBL" id="MCI61815.1"/>
    </source>
</evidence>
<name>A0A392TPP3_9FABA</name>
<comment type="caution">
    <text evidence="2">The sequence shown here is derived from an EMBL/GenBank/DDBJ whole genome shotgun (WGS) entry which is preliminary data.</text>
</comment>
<protein>
    <submittedName>
        <fullName evidence="2">Uncharacterized protein</fullName>
    </submittedName>
</protein>
<feature type="non-terminal residue" evidence="2">
    <location>
        <position position="1"/>
    </location>
</feature>
<dbReference type="Proteomes" id="UP000265520">
    <property type="component" value="Unassembled WGS sequence"/>
</dbReference>
<feature type="region of interest" description="Disordered" evidence="1">
    <location>
        <begin position="15"/>
        <end position="36"/>
    </location>
</feature>
<organism evidence="2 3">
    <name type="scientific">Trifolium medium</name>
    <dbReference type="NCBI Taxonomy" id="97028"/>
    <lineage>
        <taxon>Eukaryota</taxon>
        <taxon>Viridiplantae</taxon>
        <taxon>Streptophyta</taxon>
        <taxon>Embryophyta</taxon>
        <taxon>Tracheophyta</taxon>
        <taxon>Spermatophyta</taxon>
        <taxon>Magnoliopsida</taxon>
        <taxon>eudicotyledons</taxon>
        <taxon>Gunneridae</taxon>
        <taxon>Pentapetalae</taxon>
        <taxon>rosids</taxon>
        <taxon>fabids</taxon>
        <taxon>Fabales</taxon>
        <taxon>Fabaceae</taxon>
        <taxon>Papilionoideae</taxon>
        <taxon>50 kb inversion clade</taxon>
        <taxon>NPAAA clade</taxon>
        <taxon>Hologalegina</taxon>
        <taxon>IRL clade</taxon>
        <taxon>Trifolieae</taxon>
        <taxon>Trifolium</taxon>
    </lineage>
</organism>
<dbReference type="AlphaFoldDB" id="A0A392TPP3"/>
<sequence length="36" mass="4226">QHQFNFLLRSEIDNENAGDVIDNERTSDTVKMEQQC</sequence>
<accession>A0A392TPP3</accession>
<dbReference type="EMBL" id="LXQA010607024">
    <property type="protein sequence ID" value="MCI61815.1"/>
    <property type="molecule type" value="Genomic_DNA"/>
</dbReference>